<keyword evidence="4 10" id="KW-0479">Metal-binding</keyword>
<feature type="binding site" evidence="10">
    <location>
        <position position="23"/>
    </location>
    <ligand>
        <name>Mg(2+)</name>
        <dbReference type="ChEBI" id="CHEBI:18420"/>
    </ligand>
</feature>
<comment type="catalytic activity">
    <reaction evidence="10">
        <text>a tRNA precursor + 2 CTP + ATP = a tRNA with a 3' CCA end + 3 diphosphate</text>
        <dbReference type="Rhea" id="RHEA:14433"/>
        <dbReference type="Rhea" id="RHEA-COMP:10465"/>
        <dbReference type="Rhea" id="RHEA-COMP:10468"/>
        <dbReference type="ChEBI" id="CHEBI:30616"/>
        <dbReference type="ChEBI" id="CHEBI:33019"/>
        <dbReference type="ChEBI" id="CHEBI:37563"/>
        <dbReference type="ChEBI" id="CHEBI:74896"/>
        <dbReference type="ChEBI" id="CHEBI:83071"/>
        <dbReference type="EC" id="2.7.7.72"/>
    </reaction>
</comment>
<dbReference type="PANTHER" id="PTHR47545:SF1">
    <property type="entry name" value="MULTIFUNCTIONAL CCA PROTEIN"/>
    <property type="match status" value="1"/>
</dbReference>
<keyword evidence="10" id="KW-0533">Nickel</keyword>
<dbReference type="GO" id="GO:0001680">
    <property type="term" value="P:tRNA 3'-terminal CCA addition"/>
    <property type="evidence" value="ECO:0007669"/>
    <property type="project" value="UniProtKB-UniRule"/>
</dbReference>
<dbReference type="EC" id="2.7.7.72" evidence="10"/>
<comment type="similarity">
    <text evidence="10">Belongs to the tRNA nucleotidyltransferase/poly(A) polymerase family. Bacterial CCA-adding enzyme type 1 subfamily.</text>
</comment>
<evidence type="ECO:0000256" key="2">
    <source>
        <dbReference type="ARBA" id="ARBA00022694"/>
    </source>
</evidence>
<keyword evidence="10" id="KW-0511">Multifunctional enzyme</keyword>
<dbReference type="SUPFAM" id="SSF81891">
    <property type="entry name" value="Poly A polymerase C-terminal region-like"/>
    <property type="match status" value="1"/>
</dbReference>
<dbReference type="InterPro" id="IPR050124">
    <property type="entry name" value="tRNA_CCA-adding_enzyme"/>
</dbReference>
<dbReference type="HAMAP" id="MF_01262">
    <property type="entry name" value="CCA_bact_type2"/>
    <property type="match status" value="1"/>
</dbReference>
<keyword evidence="7 10" id="KW-0067">ATP-binding</keyword>
<dbReference type="EC" id="3.1.3.-" evidence="10"/>
<dbReference type="GO" id="GO:0016791">
    <property type="term" value="F:phosphatase activity"/>
    <property type="evidence" value="ECO:0007669"/>
    <property type="project" value="UniProtKB-UniRule"/>
</dbReference>
<comment type="function">
    <text evidence="10">Catalyzes the addition and repair of the essential 3'-terminal CCA sequence in tRNAs without using a nucleic acid template. Adds these three nucleotides in the order of C, C, and A to the tRNA nucleotide-73, using CTP and ATP as substrates and producing inorganic pyrophosphate. tRNA 3'-terminal CCA addition is required both for tRNA processing and repair. Also involved in tRNA surveillance by mediating tandem CCA addition to generate a CCACCA at the 3' terminus of unstable tRNAs. While stable tRNAs receive only 3'-terminal CCA, unstable tRNAs are marked with CCACCA and rapidly degraded.</text>
</comment>
<accession>A0A1Q2M1I5</accession>
<dbReference type="InterPro" id="IPR006674">
    <property type="entry name" value="HD_domain"/>
</dbReference>
<reference evidence="12" key="1">
    <citation type="submission" date="2017-02" db="EMBL/GenBank/DDBJ databases">
        <title>Genome of Microbulbifer agarilyticus GP101.</title>
        <authorList>
            <person name="Jung J."/>
            <person name="Bae S.S."/>
            <person name="Baek K."/>
        </authorList>
    </citation>
    <scope>NUCLEOTIDE SEQUENCE [LARGE SCALE GENOMIC DNA]</scope>
    <source>
        <strain evidence="12">GP101</strain>
    </source>
</reference>
<feature type="domain" description="HD" evidence="11">
    <location>
        <begin position="225"/>
        <end position="326"/>
    </location>
</feature>
<evidence type="ECO:0000256" key="7">
    <source>
        <dbReference type="ARBA" id="ARBA00022840"/>
    </source>
</evidence>
<proteinExistence type="inferred from homology"/>
<dbReference type="Pfam" id="PF01743">
    <property type="entry name" value="PolyA_pol"/>
    <property type="match status" value="1"/>
</dbReference>
<dbReference type="Pfam" id="PF12627">
    <property type="entry name" value="PolyA_pol_RNAbd"/>
    <property type="match status" value="1"/>
</dbReference>
<feature type="binding site" evidence="10">
    <location>
        <position position="137"/>
    </location>
    <ligand>
        <name>CTP</name>
        <dbReference type="ChEBI" id="CHEBI:37563"/>
    </ligand>
</feature>
<dbReference type="GO" id="GO:0000287">
    <property type="term" value="F:magnesium ion binding"/>
    <property type="evidence" value="ECO:0007669"/>
    <property type="project" value="UniProtKB-UniRule"/>
</dbReference>
<dbReference type="KEGG" id="maga:Mag101_02040"/>
<feature type="binding site" evidence="10">
    <location>
        <position position="11"/>
    </location>
    <ligand>
        <name>ATP</name>
        <dbReference type="ChEBI" id="CHEBI:30616"/>
    </ligand>
</feature>
<evidence type="ECO:0000256" key="3">
    <source>
        <dbReference type="ARBA" id="ARBA00022695"/>
    </source>
</evidence>
<feature type="binding site" evidence="10">
    <location>
        <position position="11"/>
    </location>
    <ligand>
        <name>CTP</name>
        <dbReference type="ChEBI" id="CHEBI:37563"/>
    </ligand>
</feature>
<dbReference type="InterPro" id="IPR012006">
    <property type="entry name" value="CCA_bact"/>
</dbReference>
<dbReference type="InterPro" id="IPR002646">
    <property type="entry name" value="PolA_pol_head_dom"/>
</dbReference>
<dbReference type="PANTHER" id="PTHR47545">
    <property type="entry name" value="MULTIFUNCTIONAL CCA PROTEIN"/>
    <property type="match status" value="1"/>
</dbReference>
<evidence type="ECO:0000256" key="8">
    <source>
        <dbReference type="ARBA" id="ARBA00022842"/>
    </source>
</evidence>
<comment type="cofactor">
    <cofactor evidence="10">
        <name>Mg(2+)</name>
        <dbReference type="ChEBI" id="CHEBI:18420"/>
    </cofactor>
    <text evidence="10">Magnesium is required for nucleotidyltransferase activity.</text>
</comment>
<name>A0A1Q2M1I5_9GAMM</name>
<keyword evidence="8 10" id="KW-0460">Magnesium</keyword>
<dbReference type="Proteomes" id="UP000188219">
    <property type="component" value="Chromosome"/>
</dbReference>
<keyword evidence="3 10" id="KW-0548">Nucleotidyltransferase</keyword>
<feature type="binding site" evidence="10">
    <location>
        <position position="140"/>
    </location>
    <ligand>
        <name>ATP</name>
        <dbReference type="ChEBI" id="CHEBI:30616"/>
    </ligand>
</feature>
<dbReference type="eggNOG" id="COG0617">
    <property type="taxonomic scope" value="Bacteria"/>
</dbReference>
<dbReference type="GO" id="GO:0000049">
    <property type="term" value="F:tRNA binding"/>
    <property type="evidence" value="ECO:0007669"/>
    <property type="project" value="UniProtKB-UniRule"/>
</dbReference>
<feature type="binding site" evidence="10">
    <location>
        <position position="21"/>
    </location>
    <ligand>
        <name>Mg(2+)</name>
        <dbReference type="ChEBI" id="CHEBI:18420"/>
    </ligand>
</feature>
<dbReference type="EC" id="3.1.4.-" evidence="10"/>
<dbReference type="GO" id="GO:0004112">
    <property type="term" value="F:cyclic-nucleotide phosphodiesterase activity"/>
    <property type="evidence" value="ECO:0007669"/>
    <property type="project" value="UniProtKB-UniRule"/>
</dbReference>
<keyword evidence="9 10" id="KW-0694">RNA-binding</keyword>
<evidence type="ECO:0000256" key="10">
    <source>
        <dbReference type="HAMAP-Rule" id="MF_01261"/>
    </source>
</evidence>
<evidence type="ECO:0000256" key="6">
    <source>
        <dbReference type="ARBA" id="ARBA00022800"/>
    </source>
</evidence>
<sequence>MNVYLVGGAVRDKLLQRPIHERDWVVVGATEDDMRNQGFRPVGKDFPVFLHPDTGEEYALARTERKSGHGYGGFTVFASPDVTLEQDLQRRDLTVNAMAETEEGAIIDPYGGRADLEARTLRHVSPAFSEDPLRILRVARFAARYAPLGFTVADETMTLMRAMVDAGEVEHLVAERVWKEVSRALTEPRPDIFISTLRECGALKVLLPEVDCLFGIPQPPLHHPEIDTGDHVLRALRQAPPELPVRFAVLVHDLGKGVTPEEVLPSHRGHEAAGLPLVKAVCKRLRVPNPITALSLGVCEYHLHSHKAFELRPQTLLKLLRALDALRKPERFEQFLESCEADARGRLGLEDREYPQVDYLRAARDAAAQVDPQALIAQGFAGAELGKALDQARLQALTKLKNTYGAPGQD</sequence>
<dbReference type="EMBL" id="CP019650">
    <property type="protein sequence ID" value="AQQ66560.1"/>
    <property type="molecule type" value="Genomic_DNA"/>
</dbReference>
<dbReference type="GO" id="GO:0160016">
    <property type="term" value="F:CCACCA tRNA nucleotidyltransferase activity"/>
    <property type="evidence" value="ECO:0007669"/>
    <property type="project" value="RHEA"/>
</dbReference>
<keyword evidence="2 10" id="KW-0819">tRNA processing</keyword>
<evidence type="ECO:0000259" key="11">
    <source>
        <dbReference type="PROSITE" id="PS51831"/>
    </source>
</evidence>
<dbReference type="GO" id="GO:0005524">
    <property type="term" value="F:ATP binding"/>
    <property type="evidence" value="ECO:0007669"/>
    <property type="project" value="UniProtKB-UniRule"/>
</dbReference>
<dbReference type="GO" id="GO:0004810">
    <property type="term" value="F:CCA tRNA nucleotidyltransferase activity"/>
    <property type="evidence" value="ECO:0007669"/>
    <property type="project" value="UniProtKB-UniRule"/>
</dbReference>
<dbReference type="GO" id="GO:0042245">
    <property type="term" value="P:RNA repair"/>
    <property type="evidence" value="ECO:0007669"/>
    <property type="project" value="UniProtKB-KW"/>
</dbReference>
<dbReference type="InterPro" id="IPR043519">
    <property type="entry name" value="NT_sf"/>
</dbReference>
<evidence type="ECO:0000256" key="1">
    <source>
        <dbReference type="ARBA" id="ARBA00022679"/>
    </source>
</evidence>
<comment type="catalytic activity">
    <reaction evidence="10">
        <text>a tRNA with a 3' CCA end + 2 CTP + ATP = a tRNA with a 3' CCACCA end + 3 diphosphate</text>
        <dbReference type="Rhea" id="RHEA:76235"/>
        <dbReference type="Rhea" id="RHEA-COMP:10468"/>
        <dbReference type="Rhea" id="RHEA-COMP:18655"/>
        <dbReference type="ChEBI" id="CHEBI:30616"/>
        <dbReference type="ChEBI" id="CHEBI:33019"/>
        <dbReference type="ChEBI" id="CHEBI:37563"/>
        <dbReference type="ChEBI" id="CHEBI:83071"/>
        <dbReference type="ChEBI" id="CHEBI:195187"/>
    </reaction>
</comment>
<comment type="cofactor">
    <cofactor evidence="10">
        <name>Ni(2+)</name>
        <dbReference type="ChEBI" id="CHEBI:49786"/>
    </cofactor>
    <text evidence="10">Nickel for phosphatase activity.</text>
</comment>
<dbReference type="AlphaFoldDB" id="A0A1Q2M1I5"/>
<protein>
    <recommendedName>
        <fullName evidence="10">Multifunctional CCA protein</fullName>
    </recommendedName>
    <domain>
        <recommendedName>
            <fullName evidence="10">CCA-adding enzyme</fullName>
            <ecNumber evidence="10">2.7.7.72</ecNumber>
        </recommendedName>
        <alternativeName>
            <fullName evidence="10">CCA tRNA nucleotidyltransferase</fullName>
        </alternativeName>
        <alternativeName>
            <fullName evidence="10">tRNA CCA-pyrophosphorylase</fullName>
        </alternativeName>
        <alternativeName>
            <fullName evidence="10">tRNA adenylyl-/cytidylyl-transferase</fullName>
        </alternativeName>
        <alternativeName>
            <fullName evidence="10">tRNA nucleotidyltransferase</fullName>
        </alternativeName>
        <alternativeName>
            <fullName evidence="10">tRNA-NT</fullName>
        </alternativeName>
    </domain>
    <domain>
        <recommendedName>
            <fullName evidence="10">2'-nucleotidase</fullName>
            <ecNumber evidence="10">3.1.3.-</ecNumber>
        </recommendedName>
    </domain>
    <domain>
        <recommendedName>
            <fullName evidence="10">2',3'-cyclic phosphodiesterase</fullName>
            <ecNumber evidence="10">3.1.4.-</ecNumber>
        </recommendedName>
    </domain>
    <domain>
        <recommendedName>
            <fullName evidence="10">Phosphatase</fullName>
        </recommendedName>
    </domain>
</protein>
<feature type="binding site" evidence="10">
    <location>
        <position position="140"/>
    </location>
    <ligand>
        <name>CTP</name>
        <dbReference type="ChEBI" id="CHEBI:37563"/>
    </ligand>
</feature>
<dbReference type="STRING" id="260552.Mag101_02040"/>
<evidence type="ECO:0000313" key="13">
    <source>
        <dbReference type="Proteomes" id="UP000188219"/>
    </source>
</evidence>
<dbReference type="Gene3D" id="3.30.460.10">
    <property type="entry name" value="Beta Polymerase, domain 2"/>
    <property type="match status" value="1"/>
</dbReference>
<comment type="subunit">
    <text evidence="10">Monomer. Can also form homodimers and oligomers.</text>
</comment>
<dbReference type="SUPFAM" id="SSF81301">
    <property type="entry name" value="Nucleotidyltransferase"/>
    <property type="match status" value="1"/>
</dbReference>
<evidence type="ECO:0000256" key="9">
    <source>
        <dbReference type="ARBA" id="ARBA00022884"/>
    </source>
</evidence>
<keyword evidence="5 10" id="KW-0547">Nucleotide-binding</keyword>
<evidence type="ECO:0000256" key="4">
    <source>
        <dbReference type="ARBA" id="ARBA00022723"/>
    </source>
</evidence>
<dbReference type="CDD" id="cd05398">
    <property type="entry name" value="NT_ClassII-CCAase"/>
    <property type="match status" value="1"/>
</dbReference>
<dbReference type="PIRSF" id="PIRSF000813">
    <property type="entry name" value="CCA_bact"/>
    <property type="match status" value="1"/>
</dbReference>
<feature type="binding site" evidence="10">
    <location>
        <position position="91"/>
    </location>
    <ligand>
        <name>ATP</name>
        <dbReference type="ChEBI" id="CHEBI:30616"/>
    </ligand>
</feature>
<organism evidence="12 13">
    <name type="scientific">Microbulbifer agarilyticus</name>
    <dbReference type="NCBI Taxonomy" id="260552"/>
    <lineage>
        <taxon>Bacteria</taxon>
        <taxon>Pseudomonadati</taxon>
        <taxon>Pseudomonadota</taxon>
        <taxon>Gammaproteobacteria</taxon>
        <taxon>Cellvibrionales</taxon>
        <taxon>Microbulbiferaceae</taxon>
        <taxon>Microbulbifer</taxon>
    </lineage>
</organism>
<feature type="binding site" evidence="10">
    <location>
        <position position="8"/>
    </location>
    <ligand>
        <name>ATP</name>
        <dbReference type="ChEBI" id="CHEBI:30616"/>
    </ligand>
</feature>
<comment type="domain">
    <text evidence="10">Comprises two domains: an N-terminal domain containing the nucleotidyltransferase activity and a C-terminal HD domain associated with both phosphodiesterase and phosphatase activities.</text>
</comment>
<gene>
    <name evidence="10" type="primary">cca</name>
    <name evidence="12" type="ORF">Mag101_02040</name>
</gene>
<dbReference type="Gene3D" id="1.10.3090.10">
    <property type="entry name" value="cca-adding enzyme, domain 2"/>
    <property type="match status" value="1"/>
</dbReference>
<comment type="miscellaneous">
    <text evidence="10">A single active site specifically recognizes both ATP and CTP and is responsible for their addition.</text>
</comment>
<evidence type="ECO:0000256" key="5">
    <source>
        <dbReference type="ARBA" id="ARBA00022741"/>
    </source>
</evidence>
<dbReference type="OrthoDB" id="9805698at2"/>
<keyword evidence="10" id="KW-0378">Hydrolase</keyword>
<keyword evidence="13" id="KW-1185">Reference proteome</keyword>
<dbReference type="RefSeq" id="WP_077400068.1">
    <property type="nucleotide sequence ID" value="NZ_CP019650.1"/>
</dbReference>
<keyword evidence="6 10" id="KW-0692">RNA repair</keyword>
<feature type="binding site" evidence="10">
    <location>
        <position position="8"/>
    </location>
    <ligand>
        <name>CTP</name>
        <dbReference type="ChEBI" id="CHEBI:37563"/>
    </ligand>
</feature>
<dbReference type="NCBIfam" id="NF008137">
    <property type="entry name" value="PRK10885.1"/>
    <property type="match status" value="1"/>
</dbReference>
<keyword evidence="1 10" id="KW-0808">Transferase</keyword>
<feature type="binding site" evidence="10">
    <location>
        <position position="137"/>
    </location>
    <ligand>
        <name>ATP</name>
        <dbReference type="ChEBI" id="CHEBI:30616"/>
    </ligand>
</feature>
<dbReference type="PROSITE" id="PS51831">
    <property type="entry name" value="HD"/>
    <property type="match status" value="1"/>
</dbReference>
<dbReference type="Pfam" id="PF01966">
    <property type="entry name" value="HD"/>
    <property type="match status" value="1"/>
</dbReference>
<feature type="binding site" evidence="10">
    <location>
        <position position="91"/>
    </location>
    <ligand>
        <name>CTP</name>
        <dbReference type="ChEBI" id="CHEBI:37563"/>
    </ligand>
</feature>
<evidence type="ECO:0000313" key="12">
    <source>
        <dbReference type="EMBL" id="AQQ66560.1"/>
    </source>
</evidence>
<dbReference type="HAMAP" id="MF_01261">
    <property type="entry name" value="CCA_bact_type1"/>
    <property type="match status" value="1"/>
</dbReference>
<dbReference type="InterPro" id="IPR032828">
    <property type="entry name" value="PolyA_RNA-bd"/>
</dbReference>